<feature type="domain" description="Helicase HerA central" evidence="2">
    <location>
        <begin position="181"/>
        <end position="401"/>
    </location>
</feature>
<dbReference type="PANTHER" id="PTHR42957">
    <property type="entry name" value="HELICASE MJ1565-RELATED"/>
    <property type="match status" value="1"/>
</dbReference>
<dbReference type="RefSeq" id="WP_283760011.1">
    <property type="nucleotide sequence ID" value="NZ_JAQOSQ010000032.1"/>
</dbReference>
<feature type="region of interest" description="Disordered" evidence="1">
    <location>
        <begin position="560"/>
        <end position="588"/>
    </location>
</feature>
<sequence>MTASPEFSTIGLNAGDRVLGDQFPEDEFVGDRIIGTVKGPGATGNQYVFITTDNRHVKIGEFIYYSLQSKEFSLPQRRQNNRQILGKISNICLIDSFPDRIFADPETSPEAIAALVGFTDKNPELYEVTVETIGYFDVNLGFMNPRQPPNPGAKVMLASDRLLESIVNRKEGGEIGSAHMGSILLRPQDRVPVVLDVKEIVSTHLAILAGTGSGKSYTAGVLIEELLSPHNRAPVLIFDPHGEYGTLTELRGHSAFTQGDYSPKVKILMPEDVRIRMSSLDYYDILMLLPTMSDRQQAILSKAFSNLRRNKQSNYRWDVQDLVAAVYEADSQTDEEGNEKVGTSAPAIEWKLEKLERSPHFHPYQHLAPQDLFEPGQVTVLQMNEIAQEEQQAICTAILRQAYQARMHTQKEKVFPGDENYLPFPVFILIEEAHRFAPAREPSRCKAILRTILSEGRKFGLGVGLITQRPGKLDSDVLSQCMSQFLLRIINPVDQDSLKHGVEAAGRDLLNELPALTKGQAIVAGACVNAPVLCRIRKRKTHHGGNTLDAPDLWQRHFQTHRQQEREADTAPPAVRQAPQTFNGRSID</sequence>
<evidence type="ECO:0000259" key="2">
    <source>
        <dbReference type="Pfam" id="PF01935"/>
    </source>
</evidence>
<protein>
    <submittedName>
        <fullName evidence="3">ATP-binding protein</fullName>
    </submittedName>
</protein>
<dbReference type="PANTHER" id="PTHR42957:SF1">
    <property type="entry name" value="HELICASE MJ1565-RELATED"/>
    <property type="match status" value="1"/>
</dbReference>
<dbReference type="SUPFAM" id="SSF52540">
    <property type="entry name" value="P-loop containing nucleoside triphosphate hydrolases"/>
    <property type="match status" value="1"/>
</dbReference>
<evidence type="ECO:0000256" key="1">
    <source>
        <dbReference type="SAM" id="MobiDB-lite"/>
    </source>
</evidence>
<comment type="caution">
    <text evidence="3">The sequence shown here is derived from an EMBL/GenBank/DDBJ whole genome shotgun (WGS) entry which is preliminary data.</text>
</comment>
<feature type="compositionally biased region" description="Polar residues" evidence="1">
    <location>
        <begin position="578"/>
        <end position="588"/>
    </location>
</feature>
<dbReference type="EMBL" id="JAQOSQ010000032">
    <property type="protein sequence ID" value="MDJ1185368.1"/>
    <property type="molecule type" value="Genomic_DNA"/>
</dbReference>
<keyword evidence="4" id="KW-1185">Reference proteome</keyword>
<organism evidence="3 4">
    <name type="scientific">Roseofilum casamattae BLCC-M143</name>
    <dbReference type="NCBI Taxonomy" id="3022442"/>
    <lineage>
        <taxon>Bacteria</taxon>
        <taxon>Bacillati</taxon>
        <taxon>Cyanobacteriota</taxon>
        <taxon>Cyanophyceae</taxon>
        <taxon>Desertifilales</taxon>
        <taxon>Desertifilaceae</taxon>
        <taxon>Roseofilum</taxon>
        <taxon>Roseofilum casamattae</taxon>
    </lineage>
</organism>
<keyword evidence="3" id="KW-0547">Nucleotide-binding</keyword>
<dbReference type="InterPro" id="IPR027417">
    <property type="entry name" value="P-loop_NTPase"/>
</dbReference>
<dbReference type="GO" id="GO:0005524">
    <property type="term" value="F:ATP binding"/>
    <property type="evidence" value="ECO:0007669"/>
    <property type="project" value="UniProtKB-KW"/>
</dbReference>
<dbReference type="Pfam" id="PF01935">
    <property type="entry name" value="DUF87"/>
    <property type="match status" value="1"/>
</dbReference>
<evidence type="ECO:0000313" key="3">
    <source>
        <dbReference type="EMBL" id="MDJ1185368.1"/>
    </source>
</evidence>
<reference evidence="3 4" key="1">
    <citation type="submission" date="2023-01" db="EMBL/GenBank/DDBJ databases">
        <title>Novel diversity within Roseofilum (Cyanobacteria; Desertifilaceae) from marine benthic mats with descriptions of four novel species.</title>
        <authorList>
            <person name="Wang Y."/>
            <person name="Berthold D.E."/>
            <person name="Hu J."/>
            <person name="Lefler F.W."/>
            <person name="Laughinghouse H.D. IV."/>
        </authorList>
    </citation>
    <scope>NUCLEOTIDE SEQUENCE [LARGE SCALE GENOMIC DNA]</scope>
    <source>
        <strain evidence="3 4">BLCC-M143</strain>
    </source>
</reference>
<accession>A0ABT7C1P8</accession>
<dbReference type="InterPro" id="IPR002789">
    <property type="entry name" value="HerA_central"/>
</dbReference>
<dbReference type="Proteomes" id="UP001232992">
    <property type="component" value="Unassembled WGS sequence"/>
</dbReference>
<proteinExistence type="predicted"/>
<evidence type="ECO:0000313" key="4">
    <source>
        <dbReference type="Proteomes" id="UP001232992"/>
    </source>
</evidence>
<keyword evidence="3" id="KW-0067">ATP-binding</keyword>
<gene>
    <name evidence="3" type="ORF">PMH09_19450</name>
</gene>
<dbReference type="Gene3D" id="3.40.50.300">
    <property type="entry name" value="P-loop containing nucleotide triphosphate hydrolases"/>
    <property type="match status" value="2"/>
</dbReference>
<dbReference type="InterPro" id="IPR008571">
    <property type="entry name" value="HerA-like"/>
</dbReference>
<name>A0ABT7C1P8_9CYAN</name>